<dbReference type="AlphaFoldDB" id="A0A1W1V7B9"/>
<dbReference type="InterPro" id="IPR020536">
    <property type="entry name" value="ThiI_AANH"/>
</dbReference>
<comment type="pathway">
    <text evidence="2 19">Cofactor biosynthesis; thiamine diphosphate biosynthesis.</text>
</comment>
<evidence type="ECO:0000256" key="15">
    <source>
        <dbReference type="ARBA" id="ARBA00071867"/>
    </source>
</evidence>
<keyword evidence="5 19" id="KW-0808">Transferase</keyword>
<dbReference type="Pfam" id="PF02568">
    <property type="entry name" value="ThiI"/>
    <property type="match status" value="1"/>
</dbReference>
<dbReference type="GO" id="GO:0000049">
    <property type="term" value="F:tRNA binding"/>
    <property type="evidence" value="ECO:0007669"/>
    <property type="project" value="UniProtKB-UniRule"/>
</dbReference>
<sequence length="391" mass="43883">MYDNILIRYGEIGLKGKNQKDFLHRLVKNIKMRIKGIGNDETKVVLERGRVFVVINGQDPEIFYKALGTIFGILSFSPVRKVGLDLDEINKAALEEFKSLGEMPENFKVNARRSFKLFPLDSIELQREVGHYILVNTPGLKVDVHNPKAEVWVEVREEAAYVYSKKINGIGGLPIGTGGKAMLLLSGGIDSPVAGWMTMRRGLEIEAVYFHSHPYTSEKAKEKVLDLARVLAEYSGKIKVHIVPFTQIQEAISAKCFESLWITIMRRFMMRISERIAEQQGMLALATGESLGQVASQTVESMHAITGVINTPVIRPLVCMDKREIIDVSEKIGTYEISIRPFIDCCTVFLPKAPKTKPKREACEKAEKYLDIEALVQKAIDDTEVVIVKKG</sequence>
<organism evidence="21 22">
    <name type="scientific">Desulfonispora thiosulfatigenes DSM 11270</name>
    <dbReference type="NCBI Taxonomy" id="656914"/>
    <lineage>
        <taxon>Bacteria</taxon>
        <taxon>Bacillati</taxon>
        <taxon>Bacillota</taxon>
        <taxon>Clostridia</taxon>
        <taxon>Eubacteriales</taxon>
        <taxon>Peptococcaceae</taxon>
        <taxon>Desulfonispora</taxon>
    </lineage>
</organism>
<comment type="function">
    <text evidence="12 19">Catalyzes the ATP-dependent transfer of a sulfur to tRNA to produce 4-thiouridine in position 8 of tRNAs, which functions as a near-UV photosensor. Also catalyzes the transfer of sulfur to the sulfur carrier protein ThiS, forming ThiS-thiocarboxylate. This is a step in the synthesis of thiazole, in the thiamine biosynthesis pathway. The sulfur is donated as persulfide by IscS.</text>
</comment>
<dbReference type="InterPro" id="IPR050102">
    <property type="entry name" value="tRNA_sulfurtransferase_ThiI"/>
</dbReference>
<evidence type="ECO:0000256" key="11">
    <source>
        <dbReference type="ARBA" id="ARBA00052330"/>
    </source>
</evidence>
<dbReference type="HAMAP" id="MF_00021">
    <property type="entry name" value="ThiI"/>
    <property type="match status" value="1"/>
</dbReference>
<keyword evidence="8 19" id="KW-0694">RNA-binding</keyword>
<evidence type="ECO:0000259" key="20">
    <source>
        <dbReference type="PROSITE" id="PS51165"/>
    </source>
</evidence>
<evidence type="ECO:0000256" key="10">
    <source>
        <dbReference type="ARBA" id="ARBA00050570"/>
    </source>
</evidence>
<dbReference type="GO" id="GO:0004810">
    <property type="term" value="F:CCA tRNA nucleotidyltransferase activity"/>
    <property type="evidence" value="ECO:0007669"/>
    <property type="project" value="InterPro"/>
</dbReference>
<dbReference type="EMBL" id="FWWT01000016">
    <property type="protein sequence ID" value="SMB89173.1"/>
    <property type="molecule type" value="Genomic_DNA"/>
</dbReference>
<dbReference type="Pfam" id="PF22025">
    <property type="entry name" value="ThiI_fer"/>
    <property type="match status" value="1"/>
</dbReference>
<dbReference type="SUPFAM" id="SSF52402">
    <property type="entry name" value="Adenine nucleotide alpha hydrolases-like"/>
    <property type="match status" value="1"/>
</dbReference>
<feature type="binding site" evidence="19">
    <location>
        <position position="297"/>
    </location>
    <ligand>
        <name>ATP</name>
        <dbReference type="ChEBI" id="CHEBI:30616"/>
    </ligand>
</feature>
<keyword evidence="22" id="KW-1185">Reference proteome</keyword>
<evidence type="ECO:0000256" key="13">
    <source>
        <dbReference type="ARBA" id="ARBA00061472"/>
    </source>
</evidence>
<evidence type="ECO:0000256" key="18">
    <source>
        <dbReference type="ARBA" id="ARBA00080570"/>
    </source>
</evidence>
<dbReference type="Gene3D" id="3.40.50.620">
    <property type="entry name" value="HUPs"/>
    <property type="match status" value="1"/>
</dbReference>
<dbReference type="Gene3D" id="3.30.2130.30">
    <property type="match status" value="1"/>
</dbReference>
<dbReference type="CDD" id="cd11716">
    <property type="entry name" value="THUMP_ThiI"/>
    <property type="match status" value="1"/>
</dbReference>
<evidence type="ECO:0000256" key="17">
    <source>
        <dbReference type="ARBA" id="ARBA00077849"/>
    </source>
</evidence>
<evidence type="ECO:0000256" key="2">
    <source>
        <dbReference type="ARBA" id="ARBA00004948"/>
    </source>
</evidence>
<dbReference type="PANTHER" id="PTHR43209">
    <property type="entry name" value="TRNA SULFURTRANSFERASE"/>
    <property type="match status" value="1"/>
</dbReference>
<feature type="domain" description="THUMP" evidence="20">
    <location>
        <begin position="61"/>
        <end position="166"/>
    </location>
</feature>
<proteinExistence type="inferred from homology"/>
<dbReference type="Proteomes" id="UP000192731">
    <property type="component" value="Unassembled WGS sequence"/>
</dbReference>
<accession>A0A1W1V7B9</accession>
<evidence type="ECO:0000256" key="4">
    <source>
        <dbReference type="ARBA" id="ARBA00022555"/>
    </source>
</evidence>
<evidence type="ECO:0000256" key="14">
    <source>
        <dbReference type="ARBA" id="ARBA00066827"/>
    </source>
</evidence>
<dbReference type="Pfam" id="PF02926">
    <property type="entry name" value="THUMP"/>
    <property type="match status" value="1"/>
</dbReference>
<evidence type="ECO:0000256" key="9">
    <source>
        <dbReference type="ARBA" id="ARBA00022977"/>
    </source>
</evidence>
<dbReference type="InterPro" id="IPR014729">
    <property type="entry name" value="Rossmann-like_a/b/a_fold"/>
</dbReference>
<comment type="similarity">
    <text evidence="13 19">Belongs to the ThiI family.</text>
</comment>
<evidence type="ECO:0000256" key="7">
    <source>
        <dbReference type="ARBA" id="ARBA00022840"/>
    </source>
</evidence>
<reference evidence="21 22" key="1">
    <citation type="submission" date="2017-04" db="EMBL/GenBank/DDBJ databases">
        <authorList>
            <person name="Afonso C.L."/>
            <person name="Miller P.J."/>
            <person name="Scott M.A."/>
            <person name="Spackman E."/>
            <person name="Goraichik I."/>
            <person name="Dimitrov K.M."/>
            <person name="Suarez D.L."/>
            <person name="Swayne D.E."/>
        </authorList>
    </citation>
    <scope>NUCLEOTIDE SEQUENCE [LARGE SCALE GENOMIC DNA]</scope>
    <source>
        <strain evidence="21 22">DSM 11270</strain>
    </source>
</reference>
<comment type="catalytic activity">
    <reaction evidence="10 19">
        <text>[ThiI sulfur-carrier protein]-S-sulfanyl-L-cysteine + a uridine in tRNA + 2 reduced [2Fe-2S]-[ferredoxin] + ATP + H(+) = [ThiI sulfur-carrier protein]-L-cysteine + a 4-thiouridine in tRNA + 2 oxidized [2Fe-2S]-[ferredoxin] + AMP + diphosphate</text>
        <dbReference type="Rhea" id="RHEA:24176"/>
        <dbReference type="Rhea" id="RHEA-COMP:10000"/>
        <dbReference type="Rhea" id="RHEA-COMP:10001"/>
        <dbReference type="Rhea" id="RHEA-COMP:13337"/>
        <dbReference type="Rhea" id="RHEA-COMP:13338"/>
        <dbReference type="Rhea" id="RHEA-COMP:13339"/>
        <dbReference type="Rhea" id="RHEA-COMP:13340"/>
        <dbReference type="ChEBI" id="CHEBI:15378"/>
        <dbReference type="ChEBI" id="CHEBI:29950"/>
        <dbReference type="ChEBI" id="CHEBI:30616"/>
        <dbReference type="ChEBI" id="CHEBI:33019"/>
        <dbReference type="ChEBI" id="CHEBI:33737"/>
        <dbReference type="ChEBI" id="CHEBI:33738"/>
        <dbReference type="ChEBI" id="CHEBI:61963"/>
        <dbReference type="ChEBI" id="CHEBI:65315"/>
        <dbReference type="ChEBI" id="CHEBI:136798"/>
        <dbReference type="ChEBI" id="CHEBI:456215"/>
        <dbReference type="EC" id="2.8.1.4"/>
    </reaction>
</comment>
<evidence type="ECO:0000256" key="16">
    <source>
        <dbReference type="ARBA" id="ARBA00075337"/>
    </source>
</evidence>
<dbReference type="SMART" id="SM00981">
    <property type="entry name" value="THUMP"/>
    <property type="match status" value="1"/>
</dbReference>
<feature type="binding site" evidence="19">
    <location>
        <position position="266"/>
    </location>
    <ligand>
        <name>ATP</name>
        <dbReference type="ChEBI" id="CHEBI:30616"/>
    </ligand>
</feature>
<keyword evidence="9 19" id="KW-0784">Thiamine biosynthesis</keyword>
<dbReference type="InterPro" id="IPR003720">
    <property type="entry name" value="tRNA_STrfase"/>
</dbReference>
<dbReference type="InterPro" id="IPR049962">
    <property type="entry name" value="THUMP_ThiI"/>
</dbReference>
<keyword evidence="7 19" id="KW-0067">ATP-binding</keyword>
<evidence type="ECO:0000313" key="21">
    <source>
        <dbReference type="EMBL" id="SMB89173.1"/>
    </source>
</evidence>
<dbReference type="GO" id="GO:0005829">
    <property type="term" value="C:cytosol"/>
    <property type="evidence" value="ECO:0007669"/>
    <property type="project" value="TreeGrafter"/>
</dbReference>
<feature type="binding site" evidence="19">
    <location>
        <begin position="184"/>
        <end position="185"/>
    </location>
    <ligand>
        <name>ATP</name>
        <dbReference type="ChEBI" id="CHEBI:30616"/>
    </ligand>
</feature>
<evidence type="ECO:0000256" key="12">
    <source>
        <dbReference type="ARBA" id="ARBA00058382"/>
    </source>
</evidence>
<dbReference type="SUPFAM" id="SSF143437">
    <property type="entry name" value="THUMP domain-like"/>
    <property type="match status" value="1"/>
</dbReference>
<dbReference type="PANTHER" id="PTHR43209:SF1">
    <property type="entry name" value="TRNA SULFURTRANSFERASE"/>
    <property type="match status" value="1"/>
</dbReference>
<dbReference type="STRING" id="656914.SAMN00017405_0580"/>
<comment type="catalytic activity">
    <reaction evidence="11 19">
        <text>[ThiS sulfur-carrier protein]-C-terminal Gly-Gly-AMP + S-sulfanyl-L-cysteinyl-[cysteine desulfurase] + AH2 = [ThiS sulfur-carrier protein]-C-terminal-Gly-aminoethanethioate + L-cysteinyl-[cysteine desulfurase] + A + AMP + 2 H(+)</text>
        <dbReference type="Rhea" id="RHEA:43340"/>
        <dbReference type="Rhea" id="RHEA-COMP:12157"/>
        <dbReference type="Rhea" id="RHEA-COMP:12158"/>
        <dbReference type="Rhea" id="RHEA-COMP:12910"/>
        <dbReference type="Rhea" id="RHEA-COMP:19908"/>
        <dbReference type="ChEBI" id="CHEBI:13193"/>
        <dbReference type="ChEBI" id="CHEBI:15378"/>
        <dbReference type="ChEBI" id="CHEBI:17499"/>
        <dbReference type="ChEBI" id="CHEBI:29950"/>
        <dbReference type="ChEBI" id="CHEBI:61963"/>
        <dbReference type="ChEBI" id="CHEBI:90618"/>
        <dbReference type="ChEBI" id="CHEBI:232372"/>
        <dbReference type="ChEBI" id="CHEBI:456215"/>
    </reaction>
</comment>
<dbReference type="PROSITE" id="PS51165">
    <property type="entry name" value="THUMP"/>
    <property type="match status" value="1"/>
</dbReference>
<evidence type="ECO:0000256" key="1">
    <source>
        <dbReference type="ARBA" id="ARBA00004496"/>
    </source>
</evidence>
<feature type="binding site" evidence="19">
    <location>
        <begin position="209"/>
        <end position="210"/>
    </location>
    <ligand>
        <name>ATP</name>
        <dbReference type="ChEBI" id="CHEBI:30616"/>
    </ligand>
</feature>
<dbReference type="OrthoDB" id="9773948at2"/>
<name>A0A1W1V7B9_DESTI</name>
<dbReference type="GO" id="GO:0052837">
    <property type="term" value="P:thiazole biosynthetic process"/>
    <property type="evidence" value="ECO:0007669"/>
    <property type="project" value="TreeGrafter"/>
</dbReference>
<dbReference type="GO" id="GO:0002937">
    <property type="term" value="P:tRNA 4-thiouridine biosynthesis"/>
    <property type="evidence" value="ECO:0007669"/>
    <property type="project" value="TreeGrafter"/>
</dbReference>
<dbReference type="InterPro" id="IPR054173">
    <property type="entry name" value="ThiI_fer"/>
</dbReference>
<dbReference type="GO" id="GO:0009228">
    <property type="term" value="P:thiamine biosynthetic process"/>
    <property type="evidence" value="ECO:0007669"/>
    <property type="project" value="UniProtKB-KW"/>
</dbReference>
<dbReference type="NCBIfam" id="TIGR00342">
    <property type="entry name" value="tRNA uracil 4-sulfurtransferase ThiI"/>
    <property type="match status" value="1"/>
</dbReference>
<dbReference type="CDD" id="cd01712">
    <property type="entry name" value="PPase_ThiI"/>
    <property type="match status" value="1"/>
</dbReference>
<evidence type="ECO:0000313" key="22">
    <source>
        <dbReference type="Proteomes" id="UP000192731"/>
    </source>
</evidence>
<evidence type="ECO:0000256" key="5">
    <source>
        <dbReference type="ARBA" id="ARBA00022679"/>
    </source>
</evidence>
<dbReference type="FunFam" id="3.40.50.620:FF:000053">
    <property type="entry name" value="Probable tRNA sulfurtransferase"/>
    <property type="match status" value="1"/>
</dbReference>
<evidence type="ECO:0000256" key="6">
    <source>
        <dbReference type="ARBA" id="ARBA00022741"/>
    </source>
</evidence>
<dbReference type="EC" id="2.8.1.4" evidence="14 19"/>
<comment type="subcellular location">
    <subcellularLocation>
        <location evidence="1 19">Cytoplasm</location>
    </subcellularLocation>
</comment>
<dbReference type="UniPathway" id="UPA00060"/>
<dbReference type="GO" id="GO:0005524">
    <property type="term" value="F:ATP binding"/>
    <property type="evidence" value="ECO:0007669"/>
    <property type="project" value="UniProtKB-UniRule"/>
</dbReference>
<dbReference type="GO" id="GO:0009229">
    <property type="term" value="P:thiamine diphosphate biosynthetic process"/>
    <property type="evidence" value="ECO:0007669"/>
    <property type="project" value="UniProtKB-UniRule"/>
</dbReference>
<keyword evidence="4 19" id="KW-0820">tRNA-binding</keyword>
<dbReference type="GO" id="GO:0140741">
    <property type="term" value="F:tRNA-uracil-4 sulfurtransferase activity"/>
    <property type="evidence" value="ECO:0007669"/>
    <property type="project" value="UniProtKB-EC"/>
</dbReference>
<protein>
    <recommendedName>
        <fullName evidence="15 19">Probable tRNA sulfurtransferase</fullName>
        <ecNumber evidence="14 19">2.8.1.4</ecNumber>
    </recommendedName>
    <alternativeName>
        <fullName evidence="16 19">Sulfur carrier protein ThiS sulfurtransferase</fullName>
    </alternativeName>
    <alternativeName>
        <fullName evidence="17 19">Thiamine biosynthesis protein ThiI</fullName>
    </alternativeName>
    <alternativeName>
        <fullName evidence="18 19">tRNA 4-thiouridine synthase</fullName>
    </alternativeName>
</protein>
<feature type="binding site" evidence="19">
    <location>
        <position position="288"/>
    </location>
    <ligand>
        <name>ATP</name>
        <dbReference type="ChEBI" id="CHEBI:30616"/>
    </ligand>
</feature>
<evidence type="ECO:0000256" key="19">
    <source>
        <dbReference type="HAMAP-Rule" id="MF_00021"/>
    </source>
</evidence>
<dbReference type="InterPro" id="IPR004114">
    <property type="entry name" value="THUMP_dom"/>
</dbReference>
<gene>
    <name evidence="19" type="primary">thiI</name>
    <name evidence="21" type="ORF">SAMN00017405_0580</name>
</gene>
<keyword evidence="3 19" id="KW-0963">Cytoplasm</keyword>
<evidence type="ECO:0000256" key="8">
    <source>
        <dbReference type="ARBA" id="ARBA00022884"/>
    </source>
</evidence>
<evidence type="ECO:0000256" key="3">
    <source>
        <dbReference type="ARBA" id="ARBA00022490"/>
    </source>
</evidence>
<keyword evidence="6 19" id="KW-0547">Nucleotide-binding</keyword>
<dbReference type="InterPro" id="IPR049961">
    <property type="entry name" value="ThiI_N"/>
</dbReference>
<dbReference type="RefSeq" id="WP_084052966.1">
    <property type="nucleotide sequence ID" value="NZ_FWWT01000016.1"/>
</dbReference>